<name>A0ABW0TEG7_9BACL</name>
<dbReference type="EMBL" id="JBHSNO010000001">
    <property type="protein sequence ID" value="MFC5587568.1"/>
    <property type="molecule type" value="Genomic_DNA"/>
</dbReference>
<organism evidence="1 2">
    <name type="scientific">Sporosarcina soli</name>
    <dbReference type="NCBI Taxonomy" id="334736"/>
    <lineage>
        <taxon>Bacteria</taxon>
        <taxon>Bacillati</taxon>
        <taxon>Bacillota</taxon>
        <taxon>Bacilli</taxon>
        <taxon>Bacillales</taxon>
        <taxon>Caryophanaceae</taxon>
        <taxon>Sporosarcina</taxon>
    </lineage>
</organism>
<protein>
    <recommendedName>
        <fullName evidence="3">Apea-like HEPN domain-containing protein</fullName>
    </recommendedName>
</protein>
<proteinExistence type="predicted"/>
<evidence type="ECO:0000313" key="2">
    <source>
        <dbReference type="Proteomes" id="UP001596109"/>
    </source>
</evidence>
<dbReference type="RefSeq" id="WP_381429695.1">
    <property type="nucleotide sequence ID" value="NZ_JBHSNO010000001.1"/>
</dbReference>
<gene>
    <name evidence="1" type="ORF">ACFPRA_01425</name>
</gene>
<dbReference type="Proteomes" id="UP001596109">
    <property type="component" value="Unassembled WGS sequence"/>
</dbReference>
<evidence type="ECO:0008006" key="3">
    <source>
        <dbReference type="Google" id="ProtNLM"/>
    </source>
</evidence>
<evidence type="ECO:0000313" key="1">
    <source>
        <dbReference type="EMBL" id="MFC5587568.1"/>
    </source>
</evidence>
<accession>A0ABW0TEG7</accession>
<sequence length="243" mass="27938">MEITYTAKSLFWLERAIIINNVSEKVDKITVESIGNTDMLRITLFLREVTEREEGLGISDDIVDKLISFLSFELKSPLDSVRFNQIKTDNKVEHNISSTMVGRFKVIEPINGSRIEELEKNFKVGSIISNLKIFYNQALKEEEPIGRFVLLYSLMYIVAKNPRKEYVSQFDIDKMIKRFERGVYTAPPPASSGKTCPYETIYTIIRNKIAHTEETEDFIALKSDVLKYLPAFMGVVKKCVESK</sequence>
<comment type="caution">
    <text evidence="1">The sequence shown here is derived from an EMBL/GenBank/DDBJ whole genome shotgun (WGS) entry which is preliminary data.</text>
</comment>
<keyword evidence="2" id="KW-1185">Reference proteome</keyword>
<reference evidence="2" key="1">
    <citation type="journal article" date="2019" name="Int. J. Syst. Evol. Microbiol.">
        <title>The Global Catalogue of Microorganisms (GCM) 10K type strain sequencing project: providing services to taxonomists for standard genome sequencing and annotation.</title>
        <authorList>
            <consortium name="The Broad Institute Genomics Platform"/>
            <consortium name="The Broad Institute Genome Sequencing Center for Infectious Disease"/>
            <person name="Wu L."/>
            <person name="Ma J."/>
        </authorList>
    </citation>
    <scope>NUCLEOTIDE SEQUENCE [LARGE SCALE GENOMIC DNA]</scope>
    <source>
        <strain evidence="2">CGMCC 4.1434</strain>
    </source>
</reference>